<feature type="region of interest" description="Disordered" evidence="1">
    <location>
        <begin position="620"/>
        <end position="644"/>
    </location>
</feature>
<evidence type="ECO:0000313" key="4">
    <source>
        <dbReference type="Proteomes" id="UP001550378"/>
    </source>
</evidence>
<evidence type="ECO:0000259" key="2">
    <source>
        <dbReference type="SMART" id="SM00382"/>
    </source>
</evidence>
<dbReference type="Gene3D" id="3.40.50.300">
    <property type="entry name" value="P-loop containing nucleotide triphosphate hydrolases"/>
    <property type="match status" value="1"/>
</dbReference>
<dbReference type="RefSeq" id="WP_359657953.1">
    <property type="nucleotide sequence ID" value="NZ_JBEXZO010000011.1"/>
</dbReference>
<evidence type="ECO:0000313" key="3">
    <source>
        <dbReference type="EMBL" id="MEU0708322.1"/>
    </source>
</evidence>
<dbReference type="EMBL" id="JBEXZR010000009">
    <property type="protein sequence ID" value="MEU0708322.1"/>
    <property type="molecule type" value="Genomic_DNA"/>
</dbReference>
<feature type="domain" description="AAA+ ATPase" evidence="2">
    <location>
        <begin position="182"/>
        <end position="543"/>
    </location>
</feature>
<comment type="caution">
    <text evidence="3">The sequence shown here is derived from an EMBL/GenBank/DDBJ whole genome shotgun (WGS) entry which is preliminary data.</text>
</comment>
<sequence length="725" mass="79506">MGERPEAAPGTWARPEDAALYEAAVGRLATEDVVVQAYLGERYTTGLTEEVLTARFLAREVVGEVLASGRREFYDYQDAVEQRDRVARRRRRTGLSPARLGSRLYLWALDRQVLFTRRQWESALPAALSGQVRRLLRELLGDDHDTLLVTHDILGLIEVHDLRYVVPYLDRVSLVKRMELMAGGAIAISGPRGVGKSTLLRELAHREAAKDLVVRAEIPAAYVPQEFLLSLFQRVCEEFLALHGRAADSSFTFLIRLRKHLLRRLRAAASFWARLLLAVVLLSVALAPLATALSEALEGGLGGWLGRRWGDVSAGAVRVWAEHPWLVRVPLALLGLGLLATLSRRRKTSPLVQECVNYLYLLRTVQSTSVAATAGVAALSAGTFGLGRTSTLSTRTLNFPELVVHFRDLLERLARAERTAGRRIFVVIDEIDRLGAADQARSLLTEIKAVFGIPNVYFLISVAEDVGADFVRRGLPVRDVVDSYLDDVVHIGPRTLDESRAVLHHRAPGLALPFVALAHCLAGGITRDLIRYTRRIVMAPEGPGVTEWRLRGVAREVLSEELRETLAGFRVRLGGAVDSDRRLEELRSAVTLLGERHERGRAGLLPGAVERLLDVISTASSPSGAPPLTGGADSSDSAGSPEGAARTWEELGAYTDFVLTLLEFFTERETFPDQAAFTGAGYDGMLQRLAEARLELAVSPAGARQLLGRFRAAWNMPRAPHGAGG</sequence>
<reference evidence="3 4" key="1">
    <citation type="submission" date="2024-06" db="EMBL/GenBank/DDBJ databases">
        <title>The Natural Products Discovery Center: Release of the First 8490 Sequenced Strains for Exploring Actinobacteria Biosynthetic Diversity.</title>
        <authorList>
            <person name="Kalkreuter E."/>
            <person name="Kautsar S.A."/>
            <person name="Yang D."/>
            <person name="Bader C.D."/>
            <person name="Teijaro C.N."/>
            <person name="Fluegel L."/>
            <person name="Davis C.M."/>
            <person name="Simpson J.R."/>
            <person name="Lauterbach L."/>
            <person name="Steele A.D."/>
            <person name="Gui C."/>
            <person name="Meng S."/>
            <person name="Li G."/>
            <person name="Viehrig K."/>
            <person name="Ye F."/>
            <person name="Su P."/>
            <person name="Kiefer A.F."/>
            <person name="Nichols A."/>
            <person name="Cepeda A.J."/>
            <person name="Yan W."/>
            <person name="Fan B."/>
            <person name="Jiang Y."/>
            <person name="Adhikari A."/>
            <person name="Zheng C.-J."/>
            <person name="Schuster L."/>
            <person name="Cowan T.M."/>
            <person name="Smanski M.J."/>
            <person name="Chevrette M.G."/>
            <person name="De Carvalho L.P.S."/>
            <person name="Shen B."/>
        </authorList>
    </citation>
    <scope>NUCLEOTIDE SEQUENCE [LARGE SCALE GENOMIC DNA]</scope>
    <source>
        <strain evidence="3 4">NPDC006337</strain>
    </source>
</reference>
<dbReference type="SUPFAM" id="SSF52540">
    <property type="entry name" value="P-loop containing nucleoside triphosphate hydrolases"/>
    <property type="match status" value="1"/>
</dbReference>
<protein>
    <submittedName>
        <fullName evidence="3">P-loop NTPase fold protein</fullName>
    </submittedName>
</protein>
<gene>
    <name evidence="3" type="ORF">ABZ508_13285</name>
</gene>
<dbReference type="InterPro" id="IPR027417">
    <property type="entry name" value="P-loop_NTPase"/>
</dbReference>
<evidence type="ECO:0000256" key="1">
    <source>
        <dbReference type="SAM" id="MobiDB-lite"/>
    </source>
</evidence>
<dbReference type="InterPro" id="IPR003593">
    <property type="entry name" value="AAA+_ATPase"/>
</dbReference>
<dbReference type="SMART" id="SM00382">
    <property type="entry name" value="AAA"/>
    <property type="match status" value="1"/>
</dbReference>
<accession>A0ABV2W453</accession>
<dbReference type="Pfam" id="PF07693">
    <property type="entry name" value="KAP_NTPase"/>
    <property type="match status" value="1"/>
</dbReference>
<dbReference type="Proteomes" id="UP001550378">
    <property type="component" value="Unassembled WGS sequence"/>
</dbReference>
<feature type="compositionally biased region" description="Low complexity" evidence="1">
    <location>
        <begin position="630"/>
        <end position="644"/>
    </location>
</feature>
<dbReference type="InterPro" id="IPR011646">
    <property type="entry name" value="KAP_P-loop"/>
</dbReference>
<name>A0ABV2W453_9ACTN</name>
<keyword evidence="4" id="KW-1185">Reference proteome</keyword>
<organism evidence="3 4">
    <name type="scientific">Streptomyces lavendulocolor</name>
    <dbReference type="NCBI Taxonomy" id="67316"/>
    <lineage>
        <taxon>Bacteria</taxon>
        <taxon>Bacillati</taxon>
        <taxon>Actinomycetota</taxon>
        <taxon>Actinomycetes</taxon>
        <taxon>Kitasatosporales</taxon>
        <taxon>Streptomycetaceae</taxon>
        <taxon>Streptomyces</taxon>
    </lineage>
</organism>
<proteinExistence type="predicted"/>